<gene>
    <name evidence="13" type="primary">100121766</name>
</gene>
<dbReference type="InterPro" id="IPR036291">
    <property type="entry name" value="NAD(P)-bd_dom_sf"/>
</dbReference>
<comment type="function">
    <text evidence="10">Catalyzes the reduction of fatty acyl-CoA to fatty alcohols.</text>
</comment>
<dbReference type="CDD" id="cd09071">
    <property type="entry name" value="FAR_C"/>
    <property type="match status" value="1"/>
</dbReference>
<name>A0A7M7HAW8_NASVI</name>
<keyword evidence="8 10" id="KW-0472">Membrane</keyword>
<feature type="transmembrane region" description="Helical" evidence="10">
    <location>
        <begin position="517"/>
        <end position="539"/>
    </location>
</feature>
<keyword evidence="10" id="KW-0560">Oxidoreductase</keyword>
<dbReference type="Pfam" id="PF03015">
    <property type="entry name" value="Sterile"/>
    <property type="match status" value="1"/>
</dbReference>
<keyword evidence="7 10" id="KW-0443">Lipid metabolism</keyword>
<keyword evidence="3 10" id="KW-0444">Lipid biosynthesis</keyword>
<dbReference type="AlphaFoldDB" id="A0A7M7HAW8"/>
<dbReference type="Proteomes" id="UP000002358">
    <property type="component" value="Chromosome 5"/>
</dbReference>
<evidence type="ECO:0000313" key="13">
    <source>
        <dbReference type="EnsemblMetazoa" id="XP_008217013"/>
    </source>
</evidence>
<dbReference type="EC" id="1.2.1.84" evidence="10"/>
<dbReference type="OrthoDB" id="429813at2759"/>
<protein>
    <recommendedName>
        <fullName evidence="10">Fatty acyl-CoA reductase</fullName>
        <ecNumber evidence="10">1.2.1.84</ecNumber>
    </recommendedName>
</protein>
<dbReference type="OMA" id="FSSWFWD"/>
<dbReference type="GO" id="GO:0080019">
    <property type="term" value="F:alcohol-forming very long-chain fatty acyl-CoA reductase activity"/>
    <property type="evidence" value="ECO:0007669"/>
    <property type="project" value="InterPro"/>
</dbReference>
<feature type="domain" description="Fatty acyl-CoA reductase C-terminal" evidence="11">
    <location>
        <begin position="407"/>
        <end position="499"/>
    </location>
</feature>
<organism evidence="13 14">
    <name type="scientific">Nasonia vitripennis</name>
    <name type="common">Parasitic wasp</name>
    <dbReference type="NCBI Taxonomy" id="7425"/>
    <lineage>
        <taxon>Eukaryota</taxon>
        <taxon>Metazoa</taxon>
        <taxon>Ecdysozoa</taxon>
        <taxon>Arthropoda</taxon>
        <taxon>Hexapoda</taxon>
        <taxon>Insecta</taxon>
        <taxon>Pterygota</taxon>
        <taxon>Neoptera</taxon>
        <taxon>Endopterygota</taxon>
        <taxon>Hymenoptera</taxon>
        <taxon>Apocrita</taxon>
        <taxon>Proctotrupomorpha</taxon>
        <taxon>Chalcidoidea</taxon>
        <taxon>Pteromalidae</taxon>
        <taxon>Pteromalinae</taxon>
        <taxon>Nasonia</taxon>
    </lineage>
</organism>
<dbReference type="GO" id="GO:0035336">
    <property type="term" value="P:long-chain fatty-acyl-CoA metabolic process"/>
    <property type="evidence" value="ECO:0007669"/>
    <property type="project" value="TreeGrafter"/>
</dbReference>
<feature type="domain" description="Thioester reductase (TE)" evidence="12">
    <location>
        <begin position="47"/>
        <end position="317"/>
    </location>
</feature>
<evidence type="ECO:0000256" key="1">
    <source>
        <dbReference type="ARBA" id="ARBA00004141"/>
    </source>
</evidence>
<evidence type="ECO:0000259" key="11">
    <source>
        <dbReference type="Pfam" id="PF03015"/>
    </source>
</evidence>
<comment type="subcellular location">
    <subcellularLocation>
        <location evidence="1">Membrane</location>
        <topology evidence="1">Multi-pass membrane protein</topology>
    </subcellularLocation>
</comment>
<evidence type="ECO:0000256" key="7">
    <source>
        <dbReference type="ARBA" id="ARBA00023098"/>
    </source>
</evidence>
<sequence>MTTEACMWPNGNTYLDDMFNMKDQSNVDAAEGISEVTNFYAGCNVLITGGSGFLGKLLLEKLLRTCPNMGKVYMLLRAKKGKTPAQRLKEQFNDLLYDRLRHEQPNFASQVVIIEGDTGEEDLGLSSADRDLLVKNTHVVFHGAATVRFDETLRKAININVRGVKMMLLLAKEMNNLKAFVHISTAYAHCTLDYIEEKYYKPAMDPNEAIAMVAKSEDEALQRMAPRIIGAWPNTYTFSKSVGEDAVRMYSRGLPISVVRPSIVLPTIKDPVVGWSDNMYGSTGAVVGIYVSLLRVFHCDLKNVVELIPADIVINNIIVAAWDTNKLWNQKKLAVEQPVGQSDFLDVTTQPLIYNCVSSCQKPLTWDEYLHVNLRYADEAPSRLTLWYRVFIPVKYEWLYILGKLFLHLIPAIIVDTLARLTGRKPRLLKIYQKVHKYSSVVSYYCNREWKFNNDNVLKLWERTSLTDQTKFDFNVENFDWSEYFVNYIRGIRVYVLKDPMTTLDQARVKYKLLTGLHFTIVTILCCLLAWLFTSFVGISLL</sequence>
<dbReference type="Pfam" id="PF07993">
    <property type="entry name" value="NAD_binding_4"/>
    <property type="match status" value="1"/>
</dbReference>
<dbReference type="InterPro" id="IPR026055">
    <property type="entry name" value="FAR"/>
</dbReference>
<dbReference type="Gene3D" id="3.40.50.720">
    <property type="entry name" value="NAD(P)-binding Rossmann-like Domain"/>
    <property type="match status" value="1"/>
</dbReference>
<dbReference type="GO" id="GO:0005777">
    <property type="term" value="C:peroxisome"/>
    <property type="evidence" value="ECO:0007669"/>
    <property type="project" value="TreeGrafter"/>
</dbReference>
<evidence type="ECO:0000313" key="14">
    <source>
        <dbReference type="Proteomes" id="UP000002358"/>
    </source>
</evidence>
<dbReference type="KEGG" id="nvi:100121766"/>
<accession>A0A7M7HAW8</accession>
<evidence type="ECO:0000256" key="2">
    <source>
        <dbReference type="ARBA" id="ARBA00005928"/>
    </source>
</evidence>
<evidence type="ECO:0000256" key="5">
    <source>
        <dbReference type="ARBA" id="ARBA00022857"/>
    </source>
</evidence>
<evidence type="ECO:0000256" key="6">
    <source>
        <dbReference type="ARBA" id="ARBA00022989"/>
    </source>
</evidence>
<dbReference type="SMR" id="A0A7M7HAW8"/>
<evidence type="ECO:0000256" key="9">
    <source>
        <dbReference type="ARBA" id="ARBA00052530"/>
    </source>
</evidence>
<comment type="similarity">
    <text evidence="2 10">Belongs to the fatty acyl-CoA reductase family.</text>
</comment>
<evidence type="ECO:0000259" key="12">
    <source>
        <dbReference type="Pfam" id="PF07993"/>
    </source>
</evidence>
<evidence type="ECO:0000256" key="4">
    <source>
        <dbReference type="ARBA" id="ARBA00022692"/>
    </source>
</evidence>
<dbReference type="InterPro" id="IPR013120">
    <property type="entry name" value="FAR_NAD-bd"/>
</dbReference>
<dbReference type="InParanoid" id="A0A7M7HAW8"/>
<evidence type="ECO:0000256" key="10">
    <source>
        <dbReference type="RuleBase" id="RU363097"/>
    </source>
</evidence>
<comment type="catalytic activity">
    <reaction evidence="9 10">
        <text>a long-chain fatty acyl-CoA + 2 NADPH + 2 H(+) = a long-chain primary fatty alcohol + 2 NADP(+) + CoA</text>
        <dbReference type="Rhea" id="RHEA:52716"/>
        <dbReference type="ChEBI" id="CHEBI:15378"/>
        <dbReference type="ChEBI" id="CHEBI:57287"/>
        <dbReference type="ChEBI" id="CHEBI:57783"/>
        <dbReference type="ChEBI" id="CHEBI:58349"/>
        <dbReference type="ChEBI" id="CHEBI:77396"/>
        <dbReference type="ChEBI" id="CHEBI:83139"/>
        <dbReference type="EC" id="1.2.1.84"/>
    </reaction>
</comment>
<dbReference type="CDD" id="cd05236">
    <property type="entry name" value="FAR-N_SDR_e"/>
    <property type="match status" value="1"/>
</dbReference>
<dbReference type="SUPFAM" id="SSF51735">
    <property type="entry name" value="NAD(P)-binding Rossmann-fold domains"/>
    <property type="match status" value="1"/>
</dbReference>
<keyword evidence="5 10" id="KW-0521">NADP</keyword>
<dbReference type="GO" id="GO:0016020">
    <property type="term" value="C:membrane"/>
    <property type="evidence" value="ECO:0007669"/>
    <property type="project" value="UniProtKB-SubCell"/>
</dbReference>
<dbReference type="PANTHER" id="PTHR11011:SF60">
    <property type="entry name" value="FATTY ACYL-COA REDUCTASE-RELATED"/>
    <property type="match status" value="1"/>
</dbReference>
<reference evidence="13" key="1">
    <citation type="submission" date="2021-01" db="UniProtKB">
        <authorList>
            <consortium name="EnsemblMetazoa"/>
        </authorList>
    </citation>
    <scope>IDENTIFICATION</scope>
</reference>
<dbReference type="InterPro" id="IPR033640">
    <property type="entry name" value="FAR_C"/>
</dbReference>
<keyword evidence="4 10" id="KW-0812">Transmembrane</keyword>
<dbReference type="FunFam" id="3.40.50.720:FF:000143">
    <property type="entry name" value="Fatty acyl-CoA reductase"/>
    <property type="match status" value="1"/>
</dbReference>
<proteinExistence type="inferred from homology"/>
<dbReference type="EnsemblMetazoa" id="XM_008218791">
    <property type="protein sequence ID" value="XP_008217013"/>
    <property type="gene ID" value="LOC100121766"/>
</dbReference>
<dbReference type="GO" id="GO:0102965">
    <property type="term" value="F:alcohol-forming long-chain fatty acyl-CoA reductase activity"/>
    <property type="evidence" value="ECO:0007669"/>
    <property type="project" value="UniProtKB-EC"/>
</dbReference>
<keyword evidence="14" id="KW-1185">Reference proteome</keyword>
<evidence type="ECO:0000256" key="3">
    <source>
        <dbReference type="ARBA" id="ARBA00022516"/>
    </source>
</evidence>
<dbReference type="FunCoup" id="A0A7M7HAW8">
    <property type="interactions" value="58"/>
</dbReference>
<evidence type="ECO:0000256" key="8">
    <source>
        <dbReference type="ARBA" id="ARBA00023136"/>
    </source>
</evidence>
<dbReference type="PANTHER" id="PTHR11011">
    <property type="entry name" value="MALE STERILITY PROTEIN 2-RELATED"/>
    <property type="match status" value="1"/>
</dbReference>
<keyword evidence="6 10" id="KW-1133">Transmembrane helix</keyword>